<evidence type="ECO:0000313" key="3">
    <source>
        <dbReference type="Proteomes" id="UP000317122"/>
    </source>
</evidence>
<dbReference type="Proteomes" id="UP000317122">
    <property type="component" value="Unassembled WGS sequence"/>
</dbReference>
<gene>
    <name evidence="2" type="ORF">IQ26_02470</name>
</gene>
<reference evidence="2 3" key="1">
    <citation type="journal article" date="2015" name="Stand. Genomic Sci.">
        <title>Genomic Encyclopedia of Bacterial and Archaeal Type Strains, Phase III: the genomes of soil and plant-associated and newly described type strains.</title>
        <authorList>
            <person name="Whitman W.B."/>
            <person name="Woyke T."/>
            <person name="Klenk H.P."/>
            <person name="Zhou Y."/>
            <person name="Lilburn T.G."/>
            <person name="Beck B.J."/>
            <person name="De Vos P."/>
            <person name="Vandamme P."/>
            <person name="Eisen J.A."/>
            <person name="Garrity G."/>
            <person name="Hugenholtz P."/>
            <person name="Kyrpides N.C."/>
        </authorList>
    </citation>
    <scope>NUCLEOTIDE SEQUENCE [LARGE SCALE GENOMIC DNA]</scope>
    <source>
        <strain evidence="2 3">CGMCC 1.2546</strain>
    </source>
</reference>
<evidence type="ECO:0000256" key="1">
    <source>
        <dbReference type="SAM" id="MobiDB-lite"/>
    </source>
</evidence>
<keyword evidence="3" id="KW-1185">Reference proteome</keyword>
<dbReference type="AlphaFoldDB" id="A0A562NZD2"/>
<dbReference type="EMBL" id="VLKT01000013">
    <property type="protein sequence ID" value="TWI37588.1"/>
    <property type="molecule type" value="Genomic_DNA"/>
</dbReference>
<protein>
    <submittedName>
        <fullName evidence="2">Uncharacterized protein</fullName>
    </submittedName>
</protein>
<name>A0A562NZD2_9HYPH</name>
<comment type="caution">
    <text evidence="2">The sequence shown here is derived from an EMBL/GenBank/DDBJ whole genome shotgun (WGS) entry which is preliminary data.</text>
</comment>
<evidence type="ECO:0000313" key="2">
    <source>
        <dbReference type="EMBL" id="TWI37588.1"/>
    </source>
</evidence>
<accession>A0A562NZD2</accession>
<sequence>MGVLFAKNPYAIALRFTGARNPGLEKLEGQHPAQHPSALPGVRRSESQAIGFPSAARTTPARGEIGSAADGLRTDVI</sequence>
<feature type="region of interest" description="Disordered" evidence="1">
    <location>
        <begin position="23"/>
        <end position="77"/>
    </location>
</feature>
<organism evidence="2 3">
    <name type="scientific">Mesorhizobium tianshanense</name>
    <dbReference type="NCBI Taxonomy" id="39844"/>
    <lineage>
        <taxon>Bacteria</taxon>
        <taxon>Pseudomonadati</taxon>
        <taxon>Pseudomonadota</taxon>
        <taxon>Alphaproteobacteria</taxon>
        <taxon>Hyphomicrobiales</taxon>
        <taxon>Phyllobacteriaceae</taxon>
        <taxon>Mesorhizobium</taxon>
    </lineage>
</organism>
<proteinExistence type="predicted"/>